<proteinExistence type="predicted"/>
<evidence type="ECO:0000313" key="2">
    <source>
        <dbReference type="EMBL" id="EDM77686.1"/>
    </source>
</evidence>
<dbReference type="STRING" id="391625.PPSIR1_14075"/>
<feature type="region of interest" description="Disordered" evidence="1">
    <location>
        <begin position="17"/>
        <end position="40"/>
    </location>
</feature>
<dbReference type="InterPro" id="IPR036280">
    <property type="entry name" value="Multihaem_cyt_sf"/>
</dbReference>
<comment type="caution">
    <text evidence="2">The sequence shown here is derived from an EMBL/GenBank/DDBJ whole genome shotgun (WGS) entry which is preliminary data.</text>
</comment>
<keyword evidence="3" id="KW-1185">Reference proteome</keyword>
<reference evidence="2 3" key="1">
    <citation type="submission" date="2007-06" db="EMBL/GenBank/DDBJ databases">
        <authorList>
            <person name="Shimkets L."/>
            <person name="Ferriera S."/>
            <person name="Johnson J."/>
            <person name="Kravitz S."/>
            <person name="Beeson K."/>
            <person name="Sutton G."/>
            <person name="Rogers Y.-H."/>
            <person name="Friedman R."/>
            <person name="Frazier M."/>
            <person name="Venter J.C."/>
        </authorList>
    </citation>
    <scope>NUCLEOTIDE SEQUENCE [LARGE SCALE GENOMIC DNA]</scope>
    <source>
        <strain evidence="2 3">SIR-1</strain>
    </source>
</reference>
<feature type="region of interest" description="Disordered" evidence="1">
    <location>
        <begin position="286"/>
        <end position="333"/>
    </location>
</feature>
<dbReference type="EMBL" id="ABCS01000042">
    <property type="protein sequence ID" value="EDM77686.1"/>
    <property type="molecule type" value="Genomic_DNA"/>
</dbReference>
<protein>
    <recommendedName>
        <fullName evidence="4">Cytochrome c domain-containing protein</fullName>
    </recommendedName>
</protein>
<name>A6G900_9BACT</name>
<dbReference type="Proteomes" id="UP000005801">
    <property type="component" value="Unassembled WGS sequence"/>
</dbReference>
<evidence type="ECO:0000256" key="1">
    <source>
        <dbReference type="SAM" id="MobiDB-lite"/>
    </source>
</evidence>
<evidence type="ECO:0008006" key="4">
    <source>
        <dbReference type="Google" id="ProtNLM"/>
    </source>
</evidence>
<organism evidence="2 3">
    <name type="scientific">Plesiocystis pacifica SIR-1</name>
    <dbReference type="NCBI Taxonomy" id="391625"/>
    <lineage>
        <taxon>Bacteria</taxon>
        <taxon>Pseudomonadati</taxon>
        <taxon>Myxococcota</taxon>
        <taxon>Polyangia</taxon>
        <taxon>Nannocystales</taxon>
        <taxon>Nannocystaceae</taxon>
        <taxon>Plesiocystis</taxon>
    </lineage>
</organism>
<feature type="compositionally biased region" description="Basic and acidic residues" evidence="1">
    <location>
        <begin position="286"/>
        <end position="297"/>
    </location>
</feature>
<dbReference type="eggNOG" id="ENOG5033UH8">
    <property type="taxonomic scope" value="Bacteria"/>
</dbReference>
<evidence type="ECO:0000313" key="3">
    <source>
        <dbReference type="Proteomes" id="UP000005801"/>
    </source>
</evidence>
<sequence length="572" mass="62751">MLVVCSSLLGAGCEGCRGGEDEGPRLSESAEAGEGTQPVELPEGYDWELKLGEHRHDGEPTLVEIDAREQELTEAYFEYCNEAVGEFPVDEFSCEDAQLMPVTGLENHGDSLVRGDAGSVPHSLDGIASCDRPSLIYRDMHNIGCSEGSRIKRISKGDADWVYVCRKANEFFSDEHLYSEIGLIGHNRETGATCFYAGRAAVKFKVEGEQPGKDGPVTVKGELSALLGKGMHAPNDAAGVRNWAIPDYGGCARCHSHGPWLNFPFVDGKNDYSELKYVFDDEEEMHMPEQRYGERQCSKSGGEAGSSLPEAPGYHEDDCEPVVPERHPGMLYAPVNPASALASQASGLEPKLSDDEKKRYEWPEARRLKPEVKDAGVCTTCHHIGNETYSERYPRALFSSEPSGAEPNRVWLYQRNTTESLRSSHRSKVETLTWASMITYGIPGYGTGGNGELPKLDDAQIEAAVMAIEGCKRAERGSEDWEKCWANHWTGESLAADPLQYLQDTCSYCHSGEAGPKVPKLVTEAEFKASASDICSRLKDERAPHPPGGQLSRSILDILDQSELLSCKTESQ</sequence>
<gene>
    <name evidence="2" type="ORF">PPSIR1_14075</name>
</gene>
<dbReference type="AlphaFoldDB" id="A6G900"/>
<dbReference type="SUPFAM" id="SSF48695">
    <property type="entry name" value="Multiheme cytochromes"/>
    <property type="match status" value="1"/>
</dbReference>
<accession>A6G900</accession>